<reference evidence="3" key="1">
    <citation type="submission" date="2017-01" db="EMBL/GenBank/DDBJ databases">
        <title>Comparative genomics of anhydrobiosis in the tardigrade Hypsibius dujardini.</title>
        <authorList>
            <person name="Yoshida Y."/>
            <person name="Koutsovoulos G."/>
            <person name="Laetsch D."/>
            <person name="Stevens L."/>
            <person name="Kumar S."/>
            <person name="Horikawa D."/>
            <person name="Ishino K."/>
            <person name="Komine S."/>
            <person name="Tomita M."/>
            <person name="Blaxter M."/>
            <person name="Arakawa K."/>
        </authorList>
    </citation>
    <scope>NUCLEOTIDE SEQUENCE [LARGE SCALE GENOMIC DNA]</scope>
    <source>
        <strain evidence="3">Z151</strain>
    </source>
</reference>
<evidence type="ECO:0000256" key="1">
    <source>
        <dbReference type="SAM" id="Phobius"/>
    </source>
</evidence>
<feature type="transmembrane region" description="Helical" evidence="1">
    <location>
        <begin position="79"/>
        <end position="98"/>
    </location>
</feature>
<dbReference type="PANTHER" id="PTHR12224:SF0">
    <property type="entry name" value="BETA-1,4-MANNOSYL-GLYCOPROTEIN 4-BETA-N-ACETYLGLUCOSAMINYLTRANSFERASE"/>
    <property type="match status" value="1"/>
</dbReference>
<accession>A0A1W0WQF1</accession>
<evidence type="ECO:0008006" key="4">
    <source>
        <dbReference type="Google" id="ProtNLM"/>
    </source>
</evidence>
<keyword evidence="3" id="KW-1185">Reference proteome</keyword>
<protein>
    <recommendedName>
        <fullName evidence="4">Beta-1,4-mannosyl-glycoprotein 4-beta-N-acetylglucosaminyltransferase</fullName>
    </recommendedName>
</protein>
<sequence>MVNFQPSTRKSTHPTLYHIAYHINDDDDDSASNHNGSLLLSAVDFFTNRQKWFIMKYSLQYQLRHYARRCLKKIRCRRTTIAVSAGFILGLFLLIHNWRDFGYVTRPIWDKRSKPWTSVKHFYDPRIHLPELCLLHGWSARPNAATYLDSTQTNAEPDGQLKVWDATLFSSELDLLEIRLRELWDVVDHFIIIEANLTFTGRAKPLHFCHHRVTERFHWAHTKIIYKQVALTTPEASTVSPADLAWQNEGKMRSQINTILRVNGIRNGDLIIQSDVDEIPSRATIALLRTCQGYPDTLHLSLRSFIYSFAFSLPHPTVAASVKTYNASDSWYYSHQRHSDTILEDAGWHCSFCFRYLSDFRAKMTGFSHFDRVTSPEEQLRDAEIQRKICEGDDIFDMFPEVYTFREMVAEFWRAYPETKSFVNMPTWLMQNANRFRFLLPGGCVREMEDPKGGLKFC</sequence>
<dbReference type="GO" id="GO:0003830">
    <property type="term" value="F:beta-1,4-mannosylglycoprotein 4-beta-N-acetylglucosaminyltransferase activity"/>
    <property type="evidence" value="ECO:0007669"/>
    <property type="project" value="InterPro"/>
</dbReference>
<dbReference type="Proteomes" id="UP000192578">
    <property type="component" value="Unassembled WGS sequence"/>
</dbReference>
<dbReference type="EMBL" id="MTYJ01000061">
    <property type="protein sequence ID" value="OQV17377.1"/>
    <property type="molecule type" value="Genomic_DNA"/>
</dbReference>
<keyword evidence="1" id="KW-0472">Membrane</keyword>
<proteinExistence type="predicted"/>
<organism evidence="2 3">
    <name type="scientific">Hypsibius exemplaris</name>
    <name type="common">Freshwater tardigrade</name>
    <dbReference type="NCBI Taxonomy" id="2072580"/>
    <lineage>
        <taxon>Eukaryota</taxon>
        <taxon>Metazoa</taxon>
        <taxon>Ecdysozoa</taxon>
        <taxon>Tardigrada</taxon>
        <taxon>Eutardigrada</taxon>
        <taxon>Parachela</taxon>
        <taxon>Hypsibioidea</taxon>
        <taxon>Hypsibiidae</taxon>
        <taxon>Hypsibius</taxon>
    </lineage>
</organism>
<name>A0A1W0WQF1_HYPEX</name>
<gene>
    <name evidence="2" type="ORF">BV898_08482</name>
</gene>
<keyword evidence="1" id="KW-1133">Transmembrane helix</keyword>
<dbReference type="PANTHER" id="PTHR12224">
    <property type="entry name" value="BETA-1,4-MANNOSYL-GLYCOPROTEIN BETA-1,4-N-ACETYLGLUCOSAMINYL-TRANSFERASE"/>
    <property type="match status" value="1"/>
</dbReference>
<dbReference type="InterPro" id="IPR006813">
    <property type="entry name" value="Glyco_trans_17"/>
</dbReference>
<keyword evidence="1" id="KW-0812">Transmembrane</keyword>
<dbReference type="GO" id="GO:0016020">
    <property type="term" value="C:membrane"/>
    <property type="evidence" value="ECO:0007669"/>
    <property type="project" value="InterPro"/>
</dbReference>
<evidence type="ECO:0000313" key="3">
    <source>
        <dbReference type="Proteomes" id="UP000192578"/>
    </source>
</evidence>
<dbReference type="AlphaFoldDB" id="A0A1W0WQF1"/>
<dbReference type="Pfam" id="PF04724">
    <property type="entry name" value="Glyco_transf_17"/>
    <property type="match status" value="1"/>
</dbReference>
<dbReference type="GO" id="GO:0006044">
    <property type="term" value="P:N-acetylglucosamine metabolic process"/>
    <property type="evidence" value="ECO:0007669"/>
    <property type="project" value="TreeGrafter"/>
</dbReference>
<evidence type="ECO:0000313" key="2">
    <source>
        <dbReference type="EMBL" id="OQV17377.1"/>
    </source>
</evidence>
<comment type="caution">
    <text evidence="2">The sequence shown here is derived from an EMBL/GenBank/DDBJ whole genome shotgun (WGS) entry which is preliminary data.</text>
</comment>
<dbReference type="OrthoDB" id="6474464at2759"/>